<protein>
    <submittedName>
        <fullName evidence="1">Uncharacterized protein</fullName>
    </submittedName>
</protein>
<gene>
    <name evidence="1" type="ORF">ERS852580_01128</name>
</gene>
<evidence type="ECO:0000313" key="1">
    <source>
        <dbReference type="EMBL" id="CUM91391.1"/>
    </source>
</evidence>
<dbReference type="RefSeq" id="WP_055237818.1">
    <property type="nucleotide sequence ID" value="NZ_CYXM01000004.1"/>
</dbReference>
<dbReference type="EMBL" id="CYXM01000004">
    <property type="protein sequence ID" value="CUM91391.1"/>
    <property type="molecule type" value="Genomic_DNA"/>
</dbReference>
<proteinExistence type="predicted"/>
<accession>A0A173SM01</accession>
<dbReference type="AlphaFoldDB" id="A0A173SM01"/>
<organism evidence="1 2">
    <name type="scientific">Agathobacter rectalis</name>
    <dbReference type="NCBI Taxonomy" id="39491"/>
    <lineage>
        <taxon>Bacteria</taxon>
        <taxon>Bacillati</taxon>
        <taxon>Bacillota</taxon>
        <taxon>Clostridia</taxon>
        <taxon>Lachnospirales</taxon>
        <taxon>Lachnospiraceae</taxon>
        <taxon>Agathobacter</taxon>
    </lineage>
</organism>
<dbReference type="OrthoDB" id="3174733at2"/>
<sequence>MGAVRTAPRPFLTVKEVMILLGCKEDFAYKTMRKINKESESQGYISIGSGKVNKHLFADKLQIPEEDIEQAIQYVAAQENR</sequence>
<evidence type="ECO:0000313" key="2">
    <source>
        <dbReference type="Proteomes" id="UP000095673"/>
    </source>
</evidence>
<name>A0A173SM01_9FIRM</name>
<dbReference type="Proteomes" id="UP000095673">
    <property type="component" value="Unassembled WGS sequence"/>
</dbReference>
<reference evidence="1 2" key="1">
    <citation type="submission" date="2015-09" db="EMBL/GenBank/DDBJ databases">
        <authorList>
            <consortium name="Pathogen Informatics"/>
        </authorList>
    </citation>
    <scope>NUCLEOTIDE SEQUENCE [LARGE SCALE GENOMIC DNA]</scope>
    <source>
        <strain evidence="1 2">2789STDY5834968</strain>
    </source>
</reference>